<keyword evidence="3" id="KW-1185">Reference proteome</keyword>
<feature type="compositionally biased region" description="Basic and acidic residues" evidence="1">
    <location>
        <begin position="71"/>
        <end position="88"/>
    </location>
</feature>
<name>A0A2G5VVJ2_9PELO</name>
<proteinExistence type="predicted"/>
<accession>A0A2G5VVJ2</accession>
<evidence type="ECO:0000313" key="2">
    <source>
        <dbReference type="EMBL" id="PIC55677.1"/>
    </source>
</evidence>
<comment type="caution">
    <text evidence="2">The sequence shown here is derived from an EMBL/GenBank/DDBJ whole genome shotgun (WGS) entry which is preliminary data.</text>
</comment>
<sequence>MTTTTGAAVADWIVGARADLTQAEIYYENFVVVPTHNVINTILNYLRYIFGVKSSLITKSDLEHSGGICYKRKENRQYDETSEPKDQSKGSPTMDPLMPDPTADARG</sequence>
<evidence type="ECO:0000256" key="1">
    <source>
        <dbReference type="SAM" id="MobiDB-lite"/>
    </source>
</evidence>
<feature type="region of interest" description="Disordered" evidence="1">
    <location>
        <begin position="70"/>
        <end position="107"/>
    </location>
</feature>
<protein>
    <submittedName>
        <fullName evidence="2">Uncharacterized protein</fullName>
    </submittedName>
</protein>
<gene>
    <name evidence="2" type="primary">Cnig_chr_I.g855</name>
    <name evidence="2" type="ORF">B9Z55_000855</name>
</gene>
<dbReference type="AlphaFoldDB" id="A0A2G5VVJ2"/>
<dbReference type="Proteomes" id="UP000230233">
    <property type="component" value="Chromosome I"/>
</dbReference>
<reference evidence="3" key="1">
    <citation type="submission" date="2017-10" db="EMBL/GenBank/DDBJ databases">
        <title>Rapid genome shrinkage in a self-fertile nematode reveals novel sperm competition proteins.</title>
        <authorList>
            <person name="Yin D."/>
            <person name="Schwarz E.M."/>
            <person name="Thomas C.G."/>
            <person name="Felde R.L."/>
            <person name="Korf I.F."/>
            <person name="Cutter A.D."/>
            <person name="Schartner C.M."/>
            <person name="Ralston E.J."/>
            <person name="Meyer B.J."/>
            <person name="Haag E.S."/>
        </authorList>
    </citation>
    <scope>NUCLEOTIDE SEQUENCE [LARGE SCALE GENOMIC DNA]</scope>
    <source>
        <strain evidence="3">JU1422</strain>
    </source>
</reference>
<evidence type="ECO:0000313" key="3">
    <source>
        <dbReference type="Proteomes" id="UP000230233"/>
    </source>
</evidence>
<dbReference type="EMBL" id="PDUG01000001">
    <property type="protein sequence ID" value="PIC55677.1"/>
    <property type="molecule type" value="Genomic_DNA"/>
</dbReference>
<organism evidence="2 3">
    <name type="scientific">Caenorhabditis nigoni</name>
    <dbReference type="NCBI Taxonomy" id="1611254"/>
    <lineage>
        <taxon>Eukaryota</taxon>
        <taxon>Metazoa</taxon>
        <taxon>Ecdysozoa</taxon>
        <taxon>Nematoda</taxon>
        <taxon>Chromadorea</taxon>
        <taxon>Rhabditida</taxon>
        <taxon>Rhabditina</taxon>
        <taxon>Rhabditomorpha</taxon>
        <taxon>Rhabditoidea</taxon>
        <taxon>Rhabditidae</taxon>
        <taxon>Peloderinae</taxon>
        <taxon>Caenorhabditis</taxon>
    </lineage>
</organism>